<dbReference type="PANTHER" id="PTHR22625">
    <property type="entry name" value="PLEXIN"/>
    <property type="match status" value="1"/>
</dbReference>
<feature type="domain" description="Plexin cytoplasmic RasGAP" evidence="1">
    <location>
        <begin position="27"/>
        <end position="249"/>
    </location>
</feature>
<sequence length="284" mass="33359">IHVLIFHKKSRSCWSFLYYWNPLPSTRDLENSSKYYHLVLPSSQGSEQIEGEENQGKHKFQVKELYLTKLLSTKVAIHSSVEKLFRSIWTIPTNKPPTAVKYFFDLLDSQAEIKKITDLDVLHIWKTNSLPLRFWVNILKNPQFVFDLKKTHLLESCLSVIAQAFMDSFSISEQHLGKSSPTNKLLYAKDIPMFKEEVKNYYKGIRDAPPVSSAELNEFLMAESKKHENEFKEDVALLELYKYIKRYHQVVLDMLEKEPGFEDEQKQLLDITALMEDKKKCMWN</sequence>
<evidence type="ECO:0000313" key="2">
    <source>
        <dbReference type="Ensembl" id="ENSXETP00000073655"/>
    </source>
</evidence>
<dbReference type="PANTHER" id="PTHR22625:SF4">
    <property type="entry name" value="PLEXIN-C1"/>
    <property type="match status" value="1"/>
</dbReference>
<name>A0A6I8QVL7_XENTR</name>
<organism evidence="2">
    <name type="scientific">Xenopus tropicalis</name>
    <name type="common">Western clawed frog</name>
    <name type="synonym">Silurana tropicalis</name>
    <dbReference type="NCBI Taxonomy" id="8364"/>
    <lineage>
        <taxon>Eukaryota</taxon>
        <taxon>Metazoa</taxon>
        <taxon>Chordata</taxon>
        <taxon>Craniata</taxon>
        <taxon>Vertebrata</taxon>
        <taxon>Euteleostomi</taxon>
        <taxon>Amphibia</taxon>
        <taxon>Batrachia</taxon>
        <taxon>Anura</taxon>
        <taxon>Pipoidea</taxon>
        <taxon>Pipidae</taxon>
        <taxon>Xenopodinae</taxon>
        <taxon>Xenopus</taxon>
        <taxon>Silurana</taxon>
    </lineage>
</organism>
<reference evidence="2" key="2">
    <citation type="submission" date="2020-05" db="UniProtKB">
        <authorList>
            <consortium name="Ensembl"/>
        </authorList>
    </citation>
    <scope>IDENTIFICATION</scope>
</reference>
<dbReference type="AlphaFoldDB" id="A0A6I8QVL7"/>
<accession>A0A6I8QVL7</accession>
<dbReference type="GeneTree" id="ENSGT01150000286928"/>
<dbReference type="SUPFAM" id="SSF48350">
    <property type="entry name" value="GTPase activation domain, GAP"/>
    <property type="match status" value="1"/>
</dbReference>
<dbReference type="InterPro" id="IPR031148">
    <property type="entry name" value="Plexin"/>
</dbReference>
<dbReference type="Bgee" id="ENSXETG00000036097">
    <property type="expression patterns" value="Expressed in egg cell and 11 other cell types or tissues"/>
</dbReference>
<dbReference type="Ensembl" id="ENSXETT00000078006">
    <property type="protein sequence ID" value="ENSXETP00000073655"/>
    <property type="gene ID" value="ENSXETG00000036097"/>
</dbReference>
<reference evidence="2" key="1">
    <citation type="journal article" date="2010" name="Science">
        <title>The genome of the Western clawed frog Xenopus tropicalis.</title>
        <authorList>
            <person name="Hellsten U."/>
            <person name="Harland R.M."/>
            <person name="Gilchrist M.J."/>
            <person name="Hendrix D."/>
            <person name="Jurka J."/>
            <person name="Kapitonov V."/>
            <person name="Ovcharenko I."/>
            <person name="Putnam N.H."/>
            <person name="Shu S."/>
            <person name="Taher L."/>
            <person name="Blitz I.L."/>
            <person name="Blumberg B."/>
            <person name="Dichmann D.S."/>
            <person name="Dubchak I."/>
            <person name="Amaya E."/>
            <person name="Detter J.C."/>
            <person name="Fletcher R."/>
            <person name="Gerhard D.S."/>
            <person name="Goodstein D."/>
            <person name="Graves T."/>
            <person name="Grigoriev I.V."/>
            <person name="Grimwood J."/>
            <person name="Kawashima T."/>
            <person name="Lindquist E."/>
            <person name="Lucas S.M."/>
            <person name="Mead P.E."/>
            <person name="Mitros T."/>
            <person name="Ogino H."/>
            <person name="Ohta Y."/>
            <person name="Poliakov A.V."/>
            <person name="Pollet N."/>
            <person name="Robert J."/>
            <person name="Salamov A."/>
            <person name="Sater A.K."/>
            <person name="Schmutz J."/>
            <person name="Terry A."/>
            <person name="Vize P.D."/>
            <person name="Warren W.C."/>
            <person name="Wells D."/>
            <person name="Wills A."/>
            <person name="Wilson R.K."/>
            <person name="Zimmerman L.B."/>
            <person name="Zorn A.M."/>
            <person name="Grainger R."/>
            <person name="Grammer T."/>
            <person name="Khokha M.K."/>
            <person name="Richardson P.M."/>
            <person name="Rokhsar D.S."/>
        </authorList>
    </citation>
    <scope>NUCLEOTIDE SEQUENCE [LARGE SCALE GENOMIC DNA]</scope>
    <source>
        <strain evidence="2">Nigerian</strain>
    </source>
</reference>
<evidence type="ECO:0000259" key="1">
    <source>
        <dbReference type="Pfam" id="PF08337"/>
    </source>
</evidence>
<proteinExistence type="predicted"/>
<dbReference type="Gene3D" id="1.10.506.10">
    <property type="entry name" value="GTPase Activation - p120gap, domain 1"/>
    <property type="match status" value="1"/>
</dbReference>
<dbReference type="InterPro" id="IPR008936">
    <property type="entry name" value="Rho_GTPase_activation_prot"/>
</dbReference>
<dbReference type="GO" id="GO:0017154">
    <property type="term" value="F:semaphorin receptor activity"/>
    <property type="evidence" value="ECO:0007669"/>
    <property type="project" value="InterPro"/>
</dbReference>
<dbReference type="InterPro" id="IPR013548">
    <property type="entry name" value="Plexin_cytoplasmic_RasGAP_dom"/>
</dbReference>
<protein>
    <recommendedName>
        <fullName evidence="1">Plexin cytoplasmic RasGAP domain-containing protein</fullName>
    </recommendedName>
</protein>
<dbReference type="Pfam" id="PF08337">
    <property type="entry name" value="Plexin_cytopl"/>
    <property type="match status" value="1"/>
</dbReference>
<dbReference type="Gene3D" id="3.10.20.90">
    <property type="entry name" value="Phosphatidylinositol 3-kinase Catalytic Subunit, Chain A, domain 1"/>
    <property type="match status" value="1"/>
</dbReference>